<accession>A0AAV1SGI3</accession>
<dbReference type="PROSITE" id="PS50089">
    <property type="entry name" value="ZF_RING_2"/>
    <property type="match status" value="1"/>
</dbReference>
<evidence type="ECO:0000256" key="3">
    <source>
        <dbReference type="ARBA" id="ARBA00022833"/>
    </source>
</evidence>
<dbReference type="Gene3D" id="3.30.40.10">
    <property type="entry name" value="Zinc/RING finger domain, C3HC4 (zinc finger)"/>
    <property type="match status" value="1"/>
</dbReference>
<dbReference type="GO" id="GO:0005634">
    <property type="term" value="C:nucleus"/>
    <property type="evidence" value="ECO:0007669"/>
    <property type="project" value="TreeGrafter"/>
</dbReference>
<dbReference type="AlphaFoldDB" id="A0AAV1SGI3"/>
<dbReference type="PANTHER" id="PTHR45931:SF3">
    <property type="entry name" value="RING ZINC FINGER-CONTAINING PROTEIN"/>
    <property type="match status" value="1"/>
</dbReference>
<keyword evidence="3" id="KW-0862">Zinc</keyword>
<evidence type="ECO:0000259" key="5">
    <source>
        <dbReference type="PROSITE" id="PS50089"/>
    </source>
</evidence>
<dbReference type="CDD" id="cd16454">
    <property type="entry name" value="RING-H2_PA-TM-RING"/>
    <property type="match status" value="1"/>
</dbReference>
<evidence type="ECO:0000256" key="2">
    <source>
        <dbReference type="ARBA" id="ARBA00022771"/>
    </source>
</evidence>
<dbReference type="PANTHER" id="PTHR45931">
    <property type="entry name" value="SI:CH211-59O9.10"/>
    <property type="match status" value="1"/>
</dbReference>
<protein>
    <recommendedName>
        <fullName evidence="5">RING-type domain-containing protein</fullName>
    </recommendedName>
</protein>
<sequence length="142" mass="16347">MEGDQSRMLSGDEIDEALSRLSASRMSYLEEILRLNIRSLMRMSSMEETEREDTETLRESIENIRKSTKAFKEATAAILRKKVTIDGDHHDESLCSICIEDMAIGTVVVQLSCSHKFHKNCIAEWLKRKLTCPFCRFELSIK</sequence>
<dbReference type="GO" id="GO:0008270">
    <property type="term" value="F:zinc ion binding"/>
    <property type="evidence" value="ECO:0007669"/>
    <property type="project" value="UniProtKB-KW"/>
</dbReference>
<proteinExistence type="predicted"/>
<gene>
    <name evidence="6" type="ORF">DCAF_LOCUS22262</name>
</gene>
<dbReference type="EMBL" id="CAWUPB010001176">
    <property type="protein sequence ID" value="CAK7349542.1"/>
    <property type="molecule type" value="Genomic_DNA"/>
</dbReference>
<feature type="domain" description="RING-type" evidence="5">
    <location>
        <begin position="95"/>
        <end position="136"/>
    </location>
</feature>
<dbReference type="SMART" id="SM00184">
    <property type="entry name" value="RING"/>
    <property type="match status" value="1"/>
</dbReference>
<keyword evidence="2 4" id="KW-0863">Zinc-finger</keyword>
<comment type="caution">
    <text evidence="6">The sequence shown here is derived from an EMBL/GenBank/DDBJ whole genome shotgun (WGS) entry which is preliminary data.</text>
</comment>
<dbReference type="InterPro" id="IPR013083">
    <property type="entry name" value="Znf_RING/FYVE/PHD"/>
</dbReference>
<keyword evidence="1" id="KW-0479">Metal-binding</keyword>
<name>A0AAV1SGI3_9ROSI</name>
<evidence type="ECO:0000256" key="4">
    <source>
        <dbReference type="PROSITE-ProRule" id="PRU00175"/>
    </source>
</evidence>
<organism evidence="6 7">
    <name type="scientific">Dovyalis caffra</name>
    <dbReference type="NCBI Taxonomy" id="77055"/>
    <lineage>
        <taxon>Eukaryota</taxon>
        <taxon>Viridiplantae</taxon>
        <taxon>Streptophyta</taxon>
        <taxon>Embryophyta</taxon>
        <taxon>Tracheophyta</taxon>
        <taxon>Spermatophyta</taxon>
        <taxon>Magnoliopsida</taxon>
        <taxon>eudicotyledons</taxon>
        <taxon>Gunneridae</taxon>
        <taxon>Pentapetalae</taxon>
        <taxon>rosids</taxon>
        <taxon>fabids</taxon>
        <taxon>Malpighiales</taxon>
        <taxon>Salicaceae</taxon>
        <taxon>Flacourtieae</taxon>
        <taxon>Dovyalis</taxon>
    </lineage>
</organism>
<dbReference type="InterPro" id="IPR051834">
    <property type="entry name" value="RING_finger_E3_ligase"/>
</dbReference>
<evidence type="ECO:0000313" key="6">
    <source>
        <dbReference type="EMBL" id="CAK7349542.1"/>
    </source>
</evidence>
<dbReference type="GO" id="GO:0006511">
    <property type="term" value="P:ubiquitin-dependent protein catabolic process"/>
    <property type="evidence" value="ECO:0007669"/>
    <property type="project" value="TreeGrafter"/>
</dbReference>
<dbReference type="GO" id="GO:0061630">
    <property type="term" value="F:ubiquitin protein ligase activity"/>
    <property type="evidence" value="ECO:0007669"/>
    <property type="project" value="TreeGrafter"/>
</dbReference>
<reference evidence="6 7" key="1">
    <citation type="submission" date="2024-01" db="EMBL/GenBank/DDBJ databases">
        <authorList>
            <person name="Waweru B."/>
        </authorList>
    </citation>
    <scope>NUCLEOTIDE SEQUENCE [LARGE SCALE GENOMIC DNA]</scope>
</reference>
<evidence type="ECO:0000256" key="1">
    <source>
        <dbReference type="ARBA" id="ARBA00022723"/>
    </source>
</evidence>
<evidence type="ECO:0000313" key="7">
    <source>
        <dbReference type="Proteomes" id="UP001314170"/>
    </source>
</evidence>
<dbReference type="SUPFAM" id="SSF57850">
    <property type="entry name" value="RING/U-box"/>
    <property type="match status" value="1"/>
</dbReference>
<dbReference type="Pfam" id="PF13639">
    <property type="entry name" value="zf-RING_2"/>
    <property type="match status" value="1"/>
</dbReference>
<dbReference type="Proteomes" id="UP001314170">
    <property type="component" value="Unassembled WGS sequence"/>
</dbReference>
<keyword evidence="7" id="KW-1185">Reference proteome</keyword>
<dbReference type="InterPro" id="IPR001841">
    <property type="entry name" value="Znf_RING"/>
</dbReference>